<evidence type="ECO:0000256" key="4">
    <source>
        <dbReference type="ARBA" id="ARBA00023136"/>
    </source>
</evidence>
<keyword evidence="3 6" id="KW-1133">Transmembrane helix</keyword>
<feature type="transmembrane region" description="Helical" evidence="6">
    <location>
        <begin position="279"/>
        <end position="299"/>
    </location>
</feature>
<dbReference type="InterPro" id="IPR050186">
    <property type="entry name" value="TPT_transporter"/>
</dbReference>
<evidence type="ECO:0000313" key="7">
    <source>
        <dbReference type="EMBL" id="KOO31218.1"/>
    </source>
</evidence>
<feature type="transmembrane region" description="Helical" evidence="6">
    <location>
        <begin position="144"/>
        <end position="163"/>
    </location>
</feature>
<feature type="transmembrane region" description="Helical" evidence="6">
    <location>
        <begin position="210"/>
        <end position="230"/>
    </location>
</feature>
<evidence type="ECO:0000256" key="5">
    <source>
        <dbReference type="SAM" id="MobiDB-lite"/>
    </source>
</evidence>
<sequence>MAGGGGDDSGDEKPLWKQILAVSFFIIFNIALNEFNSWALTKDRWPGFHFPYFYTMFHMIVSVSASFLLQWLVIKPKLGGPTFQQLWDYKQLLIPMGICTFLTNGLNNESLSLMTLFLNQAIKATLPMPIMLFSFLFAKKTYSAFLMFVVFFLCLGSVLSVSYKFAHNQGGSEIAGVVMCVVGMLAASIKPVPVMMLTSGLQGDITKLEPIVVLVYDSGIAFTLMLITWLCLDERQESIAYLSEPDTRAIGIIIIAIGSTMAFAFNLSNFYFITLTTALTAAVGGSGVKVLLILVSAVQAGVADPVSWCGIGTVIISLCVYTYLTLENRKPPAPDKEDTDKRVMETTPLVKP</sequence>
<evidence type="ECO:0000313" key="8">
    <source>
        <dbReference type="Proteomes" id="UP000037460"/>
    </source>
</evidence>
<feature type="transmembrane region" description="Helical" evidence="6">
    <location>
        <begin position="250"/>
        <end position="272"/>
    </location>
</feature>
<organism evidence="7 8">
    <name type="scientific">Chrysochromulina tobinii</name>
    <dbReference type="NCBI Taxonomy" id="1460289"/>
    <lineage>
        <taxon>Eukaryota</taxon>
        <taxon>Haptista</taxon>
        <taxon>Haptophyta</taxon>
        <taxon>Prymnesiophyceae</taxon>
        <taxon>Prymnesiales</taxon>
        <taxon>Chrysochromulinaceae</taxon>
        <taxon>Chrysochromulina</taxon>
    </lineage>
</organism>
<proteinExistence type="predicted"/>
<feature type="transmembrane region" description="Helical" evidence="6">
    <location>
        <begin position="305"/>
        <end position="326"/>
    </location>
</feature>
<keyword evidence="4 6" id="KW-0472">Membrane</keyword>
<name>A0A0M0JYK9_9EUKA</name>
<keyword evidence="2 6" id="KW-0812">Transmembrane</keyword>
<feature type="region of interest" description="Disordered" evidence="5">
    <location>
        <begin position="331"/>
        <end position="352"/>
    </location>
</feature>
<dbReference type="PANTHER" id="PTHR11132">
    <property type="entry name" value="SOLUTE CARRIER FAMILY 35"/>
    <property type="match status" value="1"/>
</dbReference>
<gene>
    <name evidence="7" type="ORF">Ctob_014686</name>
</gene>
<evidence type="ECO:0000256" key="2">
    <source>
        <dbReference type="ARBA" id="ARBA00022692"/>
    </source>
</evidence>
<protein>
    <submittedName>
        <fullName evidence="7">TPT-domain-containing protein</fullName>
    </submittedName>
</protein>
<comment type="subcellular location">
    <subcellularLocation>
        <location evidence="1">Membrane</location>
        <topology evidence="1">Multi-pass membrane protein</topology>
    </subcellularLocation>
</comment>
<dbReference type="Proteomes" id="UP000037460">
    <property type="component" value="Unassembled WGS sequence"/>
</dbReference>
<keyword evidence="8" id="KW-1185">Reference proteome</keyword>
<accession>A0A0M0JYK9</accession>
<dbReference type="OrthoDB" id="18894at2759"/>
<dbReference type="EMBL" id="JWZX01002062">
    <property type="protein sequence ID" value="KOO31218.1"/>
    <property type="molecule type" value="Genomic_DNA"/>
</dbReference>
<comment type="caution">
    <text evidence="7">The sequence shown here is derived from an EMBL/GenBank/DDBJ whole genome shotgun (WGS) entry which is preliminary data.</text>
</comment>
<feature type="transmembrane region" description="Helical" evidence="6">
    <location>
        <begin position="52"/>
        <end position="74"/>
    </location>
</feature>
<feature type="transmembrane region" description="Helical" evidence="6">
    <location>
        <begin position="15"/>
        <end position="32"/>
    </location>
</feature>
<evidence type="ECO:0000256" key="6">
    <source>
        <dbReference type="SAM" id="Phobius"/>
    </source>
</evidence>
<evidence type="ECO:0000256" key="1">
    <source>
        <dbReference type="ARBA" id="ARBA00004141"/>
    </source>
</evidence>
<evidence type="ECO:0000256" key="3">
    <source>
        <dbReference type="ARBA" id="ARBA00022989"/>
    </source>
</evidence>
<dbReference type="AlphaFoldDB" id="A0A0M0JYK9"/>
<reference evidence="8" key="1">
    <citation type="journal article" date="2015" name="PLoS Genet.">
        <title>Genome Sequence and Transcriptome Analyses of Chrysochromulina tobin: Metabolic Tools for Enhanced Algal Fitness in the Prominent Order Prymnesiales (Haptophyceae).</title>
        <authorList>
            <person name="Hovde B.T."/>
            <person name="Deodato C.R."/>
            <person name="Hunsperger H.M."/>
            <person name="Ryken S.A."/>
            <person name="Yost W."/>
            <person name="Jha R.K."/>
            <person name="Patterson J."/>
            <person name="Monnat R.J. Jr."/>
            <person name="Barlow S.B."/>
            <person name="Starkenburg S.R."/>
            <person name="Cattolico R.A."/>
        </authorList>
    </citation>
    <scope>NUCLEOTIDE SEQUENCE</scope>
    <source>
        <strain evidence="8">CCMP291</strain>
    </source>
</reference>
<dbReference type="GO" id="GO:0016020">
    <property type="term" value="C:membrane"/>
    <property type="evidence" value="ECO:0007669"/>
    <property type="project" value="UniProtKB-SubCell"/>
</dbReference>
<feature type="compositionally biased region" description="Basic and acidic residues" evidence="5">
    <location>
        <begin position="331"/>
        <end position="344"/>
    </location>
</feature>
<feature type="transmembrane region" description="Helical" evidence="6">
    <location>
        <begin position="175"/>
        <end position="198"/>
    </location>
</feature>